<dbReference type="PANTHER" id="PTHR10229">
    <property type="entry name" value="GTP-BINDING PROTEIN HFLX"/>
    <property type="match status" value="1"/>
</dbReference>
<feature type="binding site" evidence="7">
    <location>
        <position position="245"/>
    </location>
    <ligand>
        <name>Mg(2+)</name>
        <dbReference type="ChEBI" id="CHEBI:18420"/>
    </ligand>
</feature>
<dbReference type="PROSITE" id="PS51705">
    <property type="entry name" value="G_HFLX"/>
    <property type="match status" value="1"/>
</dbReference>
<keyword evidence="8" id="KW-0175">Coiled coil</keyword>
<evidence type="ECO:0000313" key="11">
    <source>
        <dbReference type="EMBL" id="SKB01121.1"/>
    </source>
</evidence>
<dbReference type="PIRSF" id="PIRSF006809">
    <property type="entry name" value="GTP-binding_hflX_prd"/>
    <property type="match status" value="1"/>
</dbReference>
<dbReference type="Pfam" id="PF01926">
    <property type="entry name" value="MMR_HSR1"/>
    <property type="match status" value="1"/>
</dbReference>
<feature type="binding site" evidence="6">
    <location>
        <begin position="243"/>
        <end position="247"/>
    </location>
    <ligand>
        <name>GTP</name>
        <dbReference type="ChEBI" id="CHEBI:37565"/>
    </ligand>
</feature>
<dbReference type="InterPro" id="IPR027417">
    <property type="entry name" value="P-loop_NTPase"/>
</dbReference>
<proteinExistence type="inferred from homology"/>
<evidence type="ECO:0000256" key="9">
    <source>
        <dbReference type="SAM" id="MobiDB-lite"/>
    </source>
</evidence>
<keyword evidence="2 5" id="KW-0547">Nucleotide-binding</keyword>
<dbReference type="GO" id="GO:0046872">
    <property type="term" value="F:metal ion binding"/>
    <property type="evidence" value="ECO:0007669"/>
    <property type="project" value="UniProtKB-KW"/>
</dbReference>
<dbReference type="InterPro" id="IPR032305">
    <property type="entry name" value="GTP-bd_M"/>
</dbReference>
<feature type="binding site" evidence="6">
    <location>
        <begin position="331"/>
        <end position="334"/>
    </location>
    <ligand>
        <name>GTP</name>
        <dbReference type="ChEBI" id="CHEBI:37565"/>
    </ligand>
</feature>
<comment type="subcellular location">
    <subcellularLocation>
        <location evidence="5">Cytoplasm</location>
    </subcellularLocation>
    <text evidence="5">May associate with membranes.</text>
</comment>
<dbReference type="Pfam" id="PF13167">
    <property type="entry name" value="GTP-bdg_N"/>
    <property type="match status" value="1"/>
</dbReference>
<comment type="subunit">
    <text evidence="5">Monomer. Associates with the 50S ribosomal subunit.</text>
</comment>
<dbReference type="HAMAP" id="MF_00900">
    <property type="entry name" value="GTPase_HflX"/>
    <property type="match status" value="1"/>
</dbReference>
<comment type="similarity">
    <text evidence="5">Belongs to the TRAFAC class OBG-HflX-like GTPase superfamily. HflX GTPase family.</text>
</comment>
<keyword evidence="1 7" id="KW-0479">Metal-binding</keyword>
<dbReference type="Gene3D" id="3.40.50.11060">
    <property type="entry name" value="GTPase HflX, N-terminal domain"/>
    <property type="match status" value="1"/>
</dbReference>
<evidence type="ECO:0000313" key="12">
    <source>
        <dbReference type="Proteomes" id="UP000190774"/>
    </source>
</evidence>
<feature type="binding site" evidence="6">
    <location>
        <begin position="355"/>
        <end position="357"/>
    </location>
    <ligand>
        <name>GTP</name>
        <dbReference type="ChEBI" id="CHEBI:37565"/>
    </ligand>
</feature>
<dbReference type="PANTHER" id="PTHR10229:SF0">
    <property type="entry name" value="GTP-BINDING PROTEIN 6-RELATED"/>
    <property type="match status" value="1"/>
</dbReference>
<name>A0A1T4YIM8_9BACT</name>
<evidence type="ECO:0000256" key="8">
    <source>
        <dbReference type="SAM" id="Coils"/>
    </source>
</evidence>
<evidence type="ECO:0000256" key="5">
    <source>
        <dbReference type="HAMAP-Rule" id="MF_00900"/>
    </source>
</evidence>
<dbReference type="InterPro" id="IPR042108">
    <property type="entry name" value="GTPase_HflX_N_sf"/>
</dbReference>
<evidence type="ECO:0000256" key="7">
    <source>
        <dbReference type="PIRSR" id="PIRSR006809-2"/>
    </source>
</evidence>
<reference evidence="12" key="1">
    <citation type="submission" date="2017-02" db="EMBL/GenBank/DDBJ databases">
        <authorList>
            <person name="Varghese N."/>
            <person name="Submissions S."/>
        </authorList>
    </citation>
    <scope>NUCLEOTIDE SEQUENCE [LARGE SCALE GENOMIC DNA]</scope>
    <source>
        <strain evidence="12">ATCC 700200</strain>
    </source>
</reference>
<comment type="function">
    <text evidence="5">GTPase that associates with the 50S ribosomal subunit and may have a role during protein synthesis or ribosome biogenesis.</text>
</comment>
<organism evidence="11 12">
    <name type="scientific">Prosthecobacter debontii</name>
    <dbReference type="NCBI Taxonomy" id="48467"/>
    <lineage>
        <taxon>Bacteria</taxon>
        <taxon>Pseudomonadati</taxon>
        <taxon>Verrucomicrobiota</taxon>
        <taxon>Verrucomicrobiia</taxon>
        <taxon>Verrucomicrobiales</taxon>
        <taxon>Verrucomicrobiaceae</taxon>
        <taxon>Prosthecobacter</taxon>
    </lineage>
</organism>
<dbReference type="Gene3D" id="6.10.250.2860">
    <property type="match status" value="1"/>
</dbReference>
<dbReference type="InterPro" id="IPR030394">
    <property type="entry name" value="G_HFLX_dom"/>
</dbReference>
<dbReference type="Proteomes" id="UP000190774">
    <property type="component" value="Unassembled WGS sequence"/>
</dbReference>
<dbReference type="Pfam" id="PF16360">
    <property type="entry name" value="GTP-bdg_M"/>
    <property type="match status" value="1"/>
</dbReference>
<evidence type="ECO:0000256" key="3">
    <source>
        <dbReference type="ARBA" id="ARBA00022842"/>
    </source>
</evidence>
<dbReference type="InterPro" id="IPR006073">
    <property type="entry name" value="GTP-bd"/>
</dbReference>
<dbReference type="CDD" id="cd01878">
    <property type="entry name" value="HflX"/>
    <property type="match status" value="1"/>
</dbReference>
<feature type="binding site" evidence="6">
    <location>
        <begin position="265"/>
        <end position="268"/>
    </location>
    <ligand>
        <name>GTP</name>
        <dbReference type="ChEBI" id="CHEBI:37565"/>
    </ligand>
</feature>
<dbReference type="PRINTS" id="PR00326">
    <property type="entry name" value="GTP1OBG"/>
</dbReference>
<evidence type="ECO:0000256" key="4">
    <source>
        <dbReference type="ARBA" id="ARBA00023134"/>
    </source>
</evidence>
<evidence type="ECO:0000256" key="1">
    <source>
        <dbReference type="ARBA" id="ARBA00022723"/>
    </source>
</evidence>
<dbReference type="InterPro" id="IPR016496">
    <property type="entry name" value="GTPase_HflX"/>
</dbReference>
<dbReference type="SUPFAM" id="SSF52540">
    <property type="entry name" value="P-loop containing nucleoside triphosphate hydrolases"/>
    <property type="match status" value="1"/>
</dbReference>
<dbReference type="RefSeq" id="WP_078814497.1">
    <property type="nucleotide sequence ID" value="NZ_FUYE01000011.1"/>
</dbReference>
<evidence type="ECO:0000259" key="10">
    <source>
        <dbReference type="PROSITE" id="PS51705"/>
    </source>
</evidence>
<protein>
    <recommendedName>
        <fullName evidence="5">GTPase HflX</fullName>
    </recommendedName>
    <alternativeName>
        <fullName evidence="5">GTP-binding protein HflX</fullName>
    </alternativeName>
</protein>
<feature type="region of interest" description="Disordered" evidence="9">
    <location>
        <begin position="153"/>
        <end position="172"/>
    </location>
</feature>
<dbReference type="STRING" id="48467.SAMN02745166_03313"/>
<dbReference type="GO" id="GO:0005737">
    <property type="term" value="C:cytoplasm"/>
    <property type="evidence" value="ECO:0007669"/>
    <property type="project" value="UniProtKB-SubCell"/>
</dbReference>
<gene>
    <name evidence="5" type="primary">hflX</name>
    <name evidence="11" type="ORF">SAMN02745166_03313</name>
</gene>
<keyword evidence="3 7" id="KW-0460">Magnesium</keyword>
<keyword evidence="4 5" id="KW-0342">GTP-binding</keyword>
<dbReference type="EMBL" id="FUYE01000011">
    <property type="protein sequence ID" value="SKB01121.1"/>
    <property type="molecule type" value="Genomic_DNA"/>
</dbReference>
<dbReference type="GO" id="GO:0043022">
    <property type="term" value="F:ribosome binding"/>
    <property type="evidence" value="ECO:0007669"/>
    <property type="project" value="TreeGrafter"/>
</dbReference>
<keyword evidence="5" id="KW-0963">Cytoplasm</keyword>
<sequence length="439" mass="49603">MFDIREKPQQVERAFLVGAYFDRRKAQESADLLEELKELVQTLHIEVVATELVFAREMTARHLIGKGKAAELMQAARDAGAECIVFDNELSPAQQRAWEGESKLAVIDRHEVILDIFNMRAKTREARLQVELARMEYSIPRLTRMWAHLDRQGGGAGGGAGGAGAARGEGETQLEVDRRMAYKRLDRVKAELEEVKRQRDTMRKERSRVPVPHAAIVGYTNAGKSSLLNHLTQSDVLAEDKLFATLDTTTRRMELPDGQSMLITDTVGFVRNLPHDLVQSFRATLEEAVLADFLIHVVDASSPHAYAFYQTTTEVLAELGAGDKRVLLALNKMDLVEDHRQMELLRQFPEAVFISVQTGQGMEDLFHRIHDMLIDRVVRMDLSIPLDRMDLVAFAHQEGKVLSEDYDRGVADIQCVVPKRFESRFLPFAVTQKKPAKSR</sequence>
<dbReference type="OrthoDB" id="9812272at2"/>
<feature type="coiled-coil region" evidence="8">
    <location>
        <begin position="178"/>
        <end position="205"/>
    </location>
</feature>
<dbReference type="NCBIfam" id="TIGR03156">
    <property type="entry name" value="GTP_HflX"/>
    <property type="match status" value="1"/>
</dbReference>
<feature type="binding site" evidence="6">
    <location>
        <begin position="218"/>
        <end position="225"/>
    </location>
    <ligand>
        <name>GTP</name>
        <dbReference type="ChEBI" id="CHEBI:37565"/>
    </ligand>
</feature>
<evidence type="ECO:0000256" key="2">
    <source>
        <dbReference type="ARBA" id="ARBA00022741"/>
    </source>
</evidence>
<feature type="compositionally biased region" description="Gly residues" evidence="9">
    <location>
        <begin position="153"/>
        <end position="167"/>
    </location>
</feature>
<dbReference type="Gene3D" id="3.40.50.300">
    <property type="entry name" value="P-loop containing nucleotide triphosphate hydrolases"/>
    <property type="match status" value="1"/>
</dbReference>
<evidence type="ECO:0000256" key="6">
    <source>
        <dbReference type="PIRSR" id="PIRSR006809-1"/>
    </source>
</evidence>
<feature type="binding site" evidence="7">
    <location>
        <position position="225"/>
    </location>
    <ligand>
        <name>Mg(2+)</name>
        <dbReference type="ChEBI" id="CHEBI:18420"/>
    </ligand>
</feature>
<keyword evidence="12" id="KW-1185">Reference proteome</keyword>
<dbReference type="InterPro" id="IPR025121">
    <property type="entry name" value="GTPase_HflX_N"/>
</dbReference>
<dbReference type="AlphaFoldDB" id="A0A1T4YIM8"/>
<dbReference type="GO" id="GO:0003924">
    <property type="term" value="F:GTPase activity"/>
    <property type="evidence" value="ECO:0007669"/>
    <property type="project" value="UniProtKB-UniRule"/>
</dbReference>
<dbReference type="GO" id="GO:0005525">
    <property type="term" value="F:GTP binding"/>
    <property type="evidence" value="ECO:0007669"/>
    <property type="project" value="UniProtKB-UniRule"/>
</dbReference>
<accession>A0A1T4YIM8</accession>
<comment type="cofactor">
    <cofactor evidence="7">
        <name>Mg(2+)</name>
        <dbReference type="ChEBI" id="CHEBI:18420"/>
    </cofactor>
</comment>
<feature type="domain" description="Hflx-type G" evidence="10">
    <location>
        <begin position="212"/>
        <end position="377"/>
    </location>
</feature>